<dbReference type="InterPro" id="IPR012160">
    <property type="entry name" value="LtaS-like"/>
</dbReference>
<evidence type="ECO:0000256" key="3">
    <source>
        <dbReference type="ARBA" id="ARBA00009983"/>
    </source>
</evidence>
<evidence type="ECO:0000256" key="7">
    <source>
        <dbReference type="ARBA" id="ARBA00023136"/>
    </source>
</evidence>
<keyword evidence="6 9" id="KW-1133">Transmembrane helix</keyword>
<dbReference type="GO" id="GO:0005886">
    <property type="term" value="C:plasma membrane"/>
    <property type="evidence" value="ECO:0007669"/>
    <property type="project" value="UniProtKB-SubCell"/>
</dbReference>
<evidence type="ECO:0000256" key="2">
    <source>
        <dbReference type="ARBA" id="ARBA00004936"/>
    </source>
</evidence>
<keyword evidence="7 9" id="KW-0472">Membrane</keyword>
<feature type="compositionally biased region" description="Polar residues" evidence="8">
    <location>
        <begin position="673"/>
        <end position="688"/>
    </location>
</feature>
<name>A0A4D7CNW9_9ENTE</name>
<evidence type="ECO:0000313" key="10">
    <source>
        <dbReference type="EMBL" id="QCI85768.1"/>
    </source>
</evidence>
<keyword evidence="11" id="KW-1185">Reference proteome</keyword>
<keyword evidence="5 9" id="KW-0812">Transmembrane</keyword>
<evidence type="ECO:0000256" key="8">
    <source>
        <dbReference type="SAM" id="MobiDB-lite"/>
    </source>
</evidence>
<reference evidence="10 11" key="1">
    <citation type="submission" date="2019-04" db="EMBL/GenBank/DDBJ databases">
        <title>Vagococcus sp. nov., isolated from faeces of yaks (Bos grunniens).</title>
        <authorList>
            <person name="Ge Y."/>
        </authorList>
    </citation>
    <scope>NUCLEOTIDE SEQUENCE [LARGE SCALE GENOMIC DNA]</scope>
    <source>
        <strain evidence="10 11">MN-17</strain>
    </source>
</reference>
<dbReference type="CDD" id="cd16015">
    <property type="entry name" value="LTA_synthase"/>
    <property type="match status" value="1"/>
</dbReference>
<sequence length="713" mass="80618">MLKKSYKESWINTRMGFFSLLAILFWLKTILAYITAFNLGIESITQYLILLINPIATTIFILSIGLYVRNEKRAYATTLILYFLMTLLLFSNVVYYREFSDFITINTILGAGKVSSGLGQSALKLFSITDLIYLVDLFAIGGCLAAKKIKLDKQPVKGRFAFAVTSFSVLMFAVNLTLAEADRPQLLSRTFSKDHIVKYLGLNFFMAYDGVQTYQTNQIRAQASENDLVSVEEYVNKHHADKNPEMFGKAAGRNVIYIHLESLQQFMIDYKLTDKDGVEHEVTPFLNSLFHDQQTYSFDNVFHQVSAGKTSDAETLIENSLFGLTQGALFTQLGGKNTFQAAPDILSQTAGYTTAAFHGNVGSFWNRNDTYKNFGYEYFFDSSYYDVTDENSFQYGLHDKEFFDQSVQYLEHLQQPFYAKMLAVSNHYPYAKIQGSDDELPLPETADETINGYFATAHYADQAIEQFFNYLKATGLYDNSIIVLYGDHYGISNSRNPELAELLGKDKETWNEYDNAQLQRVPLMYHIPGETDGGISHTYGGQVDMLPTLLHLLGIDNSKYLMLGQDLFSKGHDQVVAFRNGDVMTPDYTIVGDNVYDNQTGALKTNISESEQQTIDGLKEKVQLQLATSDAINNGDLMRYYSTSGLQEIDTTTVNYRDQLQQLETIEKEKGKNSTSLYSKNGNKSTVDQYVRTDLVDEKTTESTESTEVSENK</sequence>
<accession>A0A4D7CNW9</accession>
<evidence type="ECO:0000256" key="1">
    <source>
        <dbReference type="ARBA" id="ARBA00004651"/>
    </source>
</evidence>
<dbReference type="Gene3D" id="3.40.720.10">
    <property type="entry name" value="Alkaline Phosphatase, subunit A"/>
    <property type="match status" value="1"/>
</dbReference>
<dbReference type="AlphaFoldDB" id="A0A4D7CNW9"/>
<dbReference type="SUPFAM" id="SSF53649">
    <property type="entry name" value="Alkaline phosphatase-like"/>
    <property type="match status" value="1"/>
</dbReference>
<dbReference type="InterPro" id="IPR000917">
    <property type="entry name" value="Sulfatase_N"/>
</dbReference>
<comment type="subcellular location">
    <subcellularLocation>
        <location evidence="1">Cell membrane</location>
        <topology evidence="1">Multi-pass membrane protein</topology>
    </subcellularLocation>
</comment>
<feature type="transmembrane region" description="Helical" evidence="9">
    <location>
        <begin position="48"/>
        <end position="68"/>
    </location>
</feature>
<protein>
    <submittedName>
        <fullName evidence="10">LTA synthase family protein</fullName>
    </submittedName>
</protein>
<proteinExistence type="inferred from homology"/>
<feature type="transmembrane region" description="Helical" evidence="9">
    <location>
        <begin position="158"/>
        <end position="178"/>
    </location>
</feature>
<evidence type="ECO:0000256" key="5">
    <source>
        <dbReference type="ARBA" id="ARBA00022692"/>
    </source>
</evidence>
<feature type="region of interest" description="Disordered" evidence="8">
    <location>
        <begin position="672"/>
        <end position="713"/>
    </location>
</feature>
<gene>
    <name evidence="10" type="ORF">FA707_01760</name>
</gene>
<dbReference type="OrthoDB" id="5901192at2"/>
<dbReference type="InterPro" id="IPR017850">
    <property type="entry name" value="Alkaline_phosphatase_core_sf"/>
</dbReference>
<dbReference type="EMBL" id="CP039712">
    <property type="protein sequence ID" value="QCI85768.1"/>
    <property type="molecule type" value="Genomic_DNA"/>
</dbReference>
<keyword evidence="4" id="KW-1003">Cell membrane</keyword>
<dbReference type="PIRSF" id="PIRSF005091">
    <property type="entry name" value="Mmb_sulf_HI1246"/>
    <property type="match status" value="1"/>
</dbReference>
<feature type="compositionally biased region" description="Low complexity" evidence="8">
    <location>
        <begin position="703"/>
        <end position="713"/>
    </location>
</feature>
<evidence type="ECO:0000256" key="6">
    <source>
        <dbReference type="ARBA" id="ARBA00022989"/>
    </source>
</evidence>
<comment type="similarity">
    <text evidence="3">Belongs to the LTA synthase family.</text>
</comment>
<comment type="pathway">
    <text evidence="2">Cell wall biogenesis; lipoteichoic acid biosynthesis.</text>
</comment>
<feature type="transmembrane region" description="Helical" evidence="9">
    <location>
        <begin position="75"/>
        <end position="96"/>
    </location>
</feature>
<feature type="transmembrane region" description="Helical" evidence="9">
    <location>
        <begin position="125"/>
        <end position="146"/>
    </location>
</feature>
<evidence type="ECO:0000256" key="9">
    <source>
        <dbReference type="SAM" id="Phobius"/>
    </source>
</evidence>
<dbReference type="KEGG" id="vao:FA707_01760"/>
<dbReference type="Proteomes" id="UP000298615">
    <property type="component" value="Chromosome"/>
</dbReference>
<dbReference type="Pfam" id="PF00884">
    <property type="entry name" value="Sulfatase"/>
    <property type="match status" value="1"/>
</dbReference>
<dbReference type="Gene3D" id="3.30.1120.170">
    <property type="match status" value="1"/>
</dbReference>
<evidence type="ECO:0000256" key="4">
    <source>
        <dbReference type="ARBA" id="ARBA00022475"/>
    </source>
</evidence>
<dbReference type="PANTHER" id="PTHR47371">
    <property type="entry name" value="LIPOTEICHOIC ACID SYNTHASE"/>
    <property type="match status" value="1"/>
</dbReference>
<organism evidence="10 11">
    <name type="scientific">Vagococcus zengguangii</name>
    <dbReference type="NCBI Taxonomy" id="2571750"/>
    <lineage>
        <taxon>Bacteria</taxon>
        <taxon>Bacillati</taxon>
        <taxon>Bacillota</taxon>
        <taxon>Bacilli</taxon>
        <taxon>Lactobacillales</taxon>
        <taxon>Enterococcaceae</taxon>
        <taxon>Vagococcus</taxon>
    </lineage>
</organism>
<dbReference type="PANTHER" id="PTHR47371:SF3">
    <property type="entry name" value="PHOSPHOGLYCEROL TRANSFERASE I"/>
    <property type="match status" value="1"/>
</dbReference>
<evidence type="ECO:0000313" key="11">
    <source>
        <dbReference type="Proteomes" id="UP000298615"/>
    </source>
</evidence>
<dbReference type="InterPro" id="IPR050448">
    <property type="entry name" value="OpgB/LTA_synthase_biosynth"/>
</dbReference>